<dbReference type="Proteomes" id="UP000263094">
    <property type="component" value="Unassembled WGS sequence"/>
</dbReference>
<gene>
    <name evidence="1" type="ORF">DY218_11150</name>
</gene>
<accession>A0A372M6Z7</accession>
<protein>
    <submittedName>
        <fullName evidence="1">Uncharacterized protein</fullName>
    </submittedName>
</protein>
<name>A0A372M6Z7_9ACTN</name>
<organism evidence="1 2">
    <name type="scientific">Streptomyces triticagri</name>
    <dbReference type="NCBI Taxonomy" id="2293568"/>
    <lineage>
        <taxon>Bacteria</taxon>
        <taxon>Bacillati</taxon>
        <taxon>Actinomycetota</taxon>
        <taxon>Actinomycetes</taxon>
        <taxon>Kitasatosporales</taxon>
        <taxon>Streptomycetaceae</taxon>
        <taxon>Streptomyces</taxon>
    </lineage>
</organism>
<comment type="caution">
    <text evidence="1">The sequence shown here is derived from an EMBL/GenBank/DDBJ whole genome shotgun (WGS) entry which is preliminary data.</text>
</comment>
<proteinExistence type="predicted"/>
<dbReference type="EMBL" id="QUAK01000063">
    <property type="protein sequence ID" value="RFU86619.1"/>
    <property type="molecule type" value="Genomic_DNA"/>
</dbReference>
<evidence type="ECO:0000313" key="1">
    <source>
        <dbReference type="EMBL" id="RFU86619.1"/>
    </source>
</evidence>
<evidence type="ECO:0000313" key="2">
    <source>
        <dbReference type="Proteomes" id="UP000263094"/>
    </source>
</evidence>
<keyword evidence="2" id="KW-1185">Reference proteome</keyword>
<dbReference type="AlphaFoldDB" id="A0A372M6Z7"/>
<reference evidence="1 2" key="1">
    <citation type="submission" date="2018-08" db="EMBL/GenBank/DDBJ databases">
        <title>Isolation, diversity and antifungal activity of Actinobacteria from wheat.</title>
        <authorList>
            <person name="Han C."/>
        </authorList>
    </citation>
    <scope>NUCLEOTIDE SEQUENCE [LARGE SCALE GENOMIC DNA]</scope>
    <source>
        <strain evidence="1 2">NEAU-YY421</strain>
    </source>
</reference>
<sequence length="394" mass="42267">MPCMQGAGCHRSDLTEDQRLPAAELHATVVFTQSCSSVAIGTNAYPNHIALGLGLLEGTAVAVLGALGLHVVQRSAQTELEAALAEGEPLGRIASRMARRAYPINGWMNRFGLLGDPGVVLNWPSTTSTQKGPATDTHVNEVAMRALAELNNAVLPRLERLSWLEPGIDVAEIENLRARSRTLAVDLQDPKLPAAMHALEADFAAFQLRTAAQIANSIYVRGWDYGGPSLNGMREVAQRPASCPNCGRDRAAVITLCHLVRSDLEIQTLQCRRCGDVWWTSETGARTITLDGPVDTDAVGGTIAPLTREIRNDSGTVLRGGVGFAFNMRKFLGLPPEISAPVRVAPFSVGSFTADVNLVDYEPRPDVHTGVFVAVVNGHYLASSCMMRLKPSVA</sequence>